<dbReference type="PANTHER" id="PTHR10302">
    <property type="entry name" value="SINGLE-STRANDED DNA-BINDING PROTEIN"/>
    <property type="match status" value="1"/>
</dbReference>
<dbReference type="NCBIfam" id="TIGR00621">
    <property type="entry name" value="ssb"/>
    <property type="match status" value="1"/>
</dbReference>
<dbReference type="SUPFAM" id="SSF50249">
    <property type="entry name" value="Nucleic acid-binding proteins"/>
    <property type="match status" value="1"/>
</dbReference>
<evidence type="ECO:0000256" key="1">
    <source>
        <dbReference type="ARBA" id="ARBA00023125"/>
    </source>
</evidence>
<name>A0A6J6I8Z0_9ZZZZ</name>
<feature type="compositionally biased region" description="Gly residues" evidence="2">
    <location>
        <begin position="126"/>
        <end position="136"/>
    </location>
</feature>
<dbReference type="GO" id="GO:0003697">
    <property type="term" value="F:single-stranded DNA binding"/>
    <property type="evidence" value="ECO:0007669"/>
    <property type="project" value="InterPro"/>
</dbReference>
<dbReference type="AlphaFoldDB" id="A0A6J6I8Z0"/>
<feature type="region of interest" description="Disordered" evidence="2">
    <location>
        <begin position="117"/>
        <end position="155"/>
    </location>
</feature>
<dbReference type="GO" id="GO:0006260">
    <property type="term" value="P:DNA replication"/>
    <property type="evidence" value="ECO:0007669"/>
    <property type="project" value="InterPro"/>
</dbReference>
<dbReference type="EMBL" id="CAEZUO010000156">
    <property type="protein sequence ID" value="CAB4620697.1"/>
    <property type="molecule type" value="Genomic_DNA"/>
</dbReference>
<sequence>MAADNTVVLVGNCTRDPELRFTASGQAVAAFGLAVNRRWQNRQTNEWEEQVSFFDVTCWQQMAENVAETITKGTRVVVSGRLQQSSWQTQDGDKRTKVEVVADEVAPSLRYATAQVVRNERREGFDGGANSGGGGTTRPAPNDPPAGYDMDEEPF</sequence>
<dbReference type="CDD" id="cd04496">
    <property type="entry name" value="SSB_OBF"/>
    <property type="match status" value="1"/>
</dbReference>
<dbReference type="Gene3D" id="2.40.50.140">
    <property type="entry name" value="Nucleic acid-binding proteins"/>
    <property type="match status" value="1"/>
</dbReference>
<dbReference type="GO" id="GO:0009295">
    <property type="term" value="C:nucleoid"/>
    <property type="evidence" value="ECO:0007669"/>
    <property type="project" value="TreeGrafter"/>
</dbReference>
<evidence type="ECO:0000256" key="2">
    <source>
        <dbReference type="SAM" id="MobiDB-lite"/>
    </source>
</evidence>
<dbReference type="Pfam" id="PF00436">
    <property type="entry name" value="SSB"/>
    <property type="match status" value="1"/>
</dbReference>
<dbReference type="InterPro" id="IPR011344">
    <property type="entry name" value="ssDNA-bd"/>
</dbReference>
<dbReference type="PANTHER" id="PTHR10302:SF27">
    <property type="entry name" value="SINGLE-STRANDED DNA-BINDING PROTEIN"/>
    <property type="match status" value="1"/>
</dbReference>
<reference evidence="3" key="1">
    <citation type="submission" date="2020-05" db="EMBL/GenBank/DDBJ databases">
        <authorList>
            <person name="Chiriac C."/>
            <person name="Salcher M."/>
            <person name="Ghai R."/>
            <person name="Kavagutti S V."/>
        </authorList>
    </citation>
    <scope>NUCLEOTIDE SEQUENCE</scope>
</reference>
<organism evidence="3">
    <name type="scientific">freshwater metagenome</name>
    <dbReference type="NCBI Taxonomy" id="449393"/>
    <lineage>
        <taxon>unclassified sequences</taxon>
        <taxon>metagenomes</taxon>
        <taxon>ecological metagenomes</taxon>
    </lineage>
</organism>
<proteinExistence type="inferred from homology"/>
<protein>
    <submittedName>
        <fullName evidence="3">Unannotated protein</fullName>
    </submittedName>
</protein>
<dbReference type="HAMAP" id="MF_00984">
    <property type="entry name" value="SSB"/>
    <property type="match status" value="1"/>
</dbReference>
<dbReference type="EMBL" id="CAFBNA010000120">
    <property type="protein sequence ID" value="CAB4942953.1"/>
    <property type="molecule type" value="Genomic_DNA"/>
</dbReference>
<dbReference type="InterPro" id="IPR000424">
    <property type="entry name" value="Primosome_PriB/ssb"/>
</dbReference>
<evidence type="ECO:0000313" key="4">
    <source>
        <dbReference type="EMBL" id="CAB4942953.1"/>
    </source>
</evidence>
<dbReference type="PROSITE" id="PS50935">
    <property type="entry name" value="SSB"/>
    <property type="match status" value="1"/>
</dbReference>
<dbReference type="InterPro" id="IPR012340">
    <property type="entry name" value="NA-bd_OB-fold"/>
</dbReference>
<accession>A0A6J6I8Z0</accession>
<gene>
    <name evidence="3" type="ORF">UFOPK1827_01962</name>
    <name evidence="4" type="ORF">UFOPK3708_01556</name>
</gene>
<keyword evidence="1" id="KW-0238">DNA-binding</keyword>
<evidence type="ECO:0000313" key="3">
    <source>
        <dbReference type="EMBL" id="CAB4620697.1"/>
    </source>
</evidence>